<evidence type="ECO:0000256" key="3">
    <source>
        <dbReference type="PROSITE-ProRule" id="PRU00708"/>
    </source>
</evidence>
<protein>
    <recommendedName>
        <fullName evidence="7">Pentacotripeptide-repeat region of PRORP domain-containing protein</fullName>
    </recommendedName>
</protein>
<evidence type="ECO:0000256" key="2">
    <source>
        <dbReference type="ARBA" id="ARBA00022737"/>
    </source>
</evidence>
<evidence type="ECO:0000313" key="6">
    <source>
        <dbReference type="Proteomes" id="UP000029121"/>
    </source>
</evidence>
<dbReference type="STRING" id="81985.R0G8Q4"/>
<dbReference type="PROSITE" id="PS51375">
    <property type="entry name" value="PPR"/>
    <property type="match status" value="2"/>
</dbReference>
<feature type="transmembrane region" description="Helical" evidence="4">
    <location>
        <begin position="729"/>
        <end position="748"/>
    </location>
</feature>
<dbReference type="GO" id="GO:0005739">
    <property type="term" value="C:mitochondrion"/>
    <property type="evidence" value="ECO:0007669"/>
    <property type="project" value="TreeGrafter"/>
</dbReference>
<keyword evidence="4" id="KW-0812">Transmembrane</keyword>
<dbReference type="Proteomes" id="UP000029121">
    <property type="component" value="Unassembled WGS sequence"/>
</dbReference>
<evidence type="ECO:0008006" key="7">
    <source>
        <dbReference type="Google" id="ProtNLM"/>
    </source>
</evidence>
<evidence type="ECO:0000256" key="1">
    <source>
        <dbReference type="ARBA" id="ARBA00007626"/>
    </source>
</evidence>
<comment type="similarity">
    <text evidence="1">Belongs to the PPR family. P subfamily.</text>
</comment>
<dbReference type="AlphaFoldDB" id="R0G8Q4"/>
<reference evidence="6" key="1">
    <citation type="journal article" date="2013" name="Nat. Genet.">
        <title>The Capsella rubella genome and the genomic consequences of rapid mating system evolution.</title>
        <authorList>
            <person name="Slotte T."/>
            <person name="Hazzouri K.M."/>
            <person name="Agren J.A."/>
            <person name="Koenig D."/>
            <person name="Maumus F."/>
            <person name="Guo Y.L."/>
            <person name="Steige K."/>
            <person name="Platts A.E."/>
            <person name="Escobar J.S."/>
            <person name="Newman L.K."/>
            <person name="Wang W."/>
            <person name="Mandakova T."/>
            <person name="Vello E."/>
            <person name="Smith L.M."/>
            <person name="Henz S.R."/>
            <person name="Steffen J."/>
            <person name="Takuno S."/>
            <person name="Brandvain Y."/>
            <person name="Coop G."/>
            <person name="Andolfatto P."/>
            <person name="Hu T.T."/>
            <person name="Blanchette M."/>
            <person name="Clark R.M."/>
            <person name="Quesneville H."/>
            <person name="Nordborg M."/>
            <person name="Gaut B.S."/>
            <person name="Lysak M.A."/>
            <person name="Jenkins J."/>
            <person name="Grimwood J."/>
            <person name="Chapman J."/>
            <person name="Prochnik S."/>
            <person name="Shu S."/>
            <person name="Rokhsar D."/>
            <person name="Schmutz J."/>
            <person name="Weigel D."/>
            <person name="Wright S.I."/>
        </authorList>
    </citation>
    <scope>NUCLEOTIDE SEQUENCE [LARGE SCALE GENOMIC DNA]</scope>
    <source>
        <strain evidence="6">cv. Monte Gargano</strain>
    </source>
</reference>
<evidence type="ECO:0000313" key="5">
    <source>
        <dbReference type="EMBL" id="EOA31992.1"/>
    </source>
</evidence>
<dbReference type="GO" id="GO:0003729">
    <property type="term" value="F:mRNA binding"/>
    <property type="evidence" value="ECO:0007669"/>
    <property type="project" value="UniProtKB-ARBA"/>
</dbReference>
<dbReference type="Gene3D" id="1.25.40.10">
    <property type="entry name" value="Tetratricopeptide repeat domain"/>
    <property type="match status" value="3"/>
</dbReference>
<accession>R0G8Q4</accession>
<dbReference type="eggNOG" id="KOG4197">
    <property type="taxonomic scope" value="Eukaryota"/>
</dbReference>
<feature type="repeat" description="PPR" evidence="3">
    <location>
        <begin position="474"/>
        <end position="509"/>
    </location>
</feature>
<dbReference type="PANTHER" id="PTHR45717:SF30">
    <property type="entry name" value="PENTATRICOPEPTIDE REPEAT (PPR) SUPERFAMILY PROTEIN"/>
    <property type="match status" value="1"/>
</dbReference>
<dbReference type="PANTHER" id="PTHR45717">
    <property type="entry name" value="OS12G0527900 PROTEIN"/>
    <property type="match status" value="1"/>
</dbReference>
<dbReference type="InterPro" id="IPR011990">
    <property type="entry name" value="TPR-like_helical_dom_sf"/>
</dbReference>
<sequence>MIMKYNLQQHAKRIIAYTSRPRFFCSYRNGTLPSPVTNQTLLSRIEAALDQKAAVTTVLEQWRLQQQKEGNHLNPSLVRGIFEKLRNSNRFSQALEVSEWMVKQKICNLVPEDFAARFHLIDNVLGLEEAEKFFVSIPENMRCESIYTSLLRSYSSQPGGRALGRAESTYKKMKKLGLLLRPSPYNSMTSIYNSLGNRDKVDEILREMKENNVEFDSVTVNNALRAYADVSDVATMDKFLAEWSAITKLEWHTTLDMAKAYLRDGSKGKAREMLRTGEVYMGVEFYEELMRLYGEAGEREDVYRIWDLYKKTRYKDNEGFITLIASLLKLGDLKGAEEVYHNEWEYSGLNCDIRIPNMLVSAYRKKGLVKKAEKLMSKTMRTRGLVKPITPFLVELGKKGNQASPSDLRDLIRNLRDSFQFTKALEASSWMCEKKVFKLFSEDYATRLQLTWRVLGLEEAEKFFESSIPENMKDYSVYATLLTLYTKSDRTLVKAEAIFEKMRELGILSKLYPFSLMISLYSELLKRSKVNKLVSDMKQNNIEPDSVTMNNVLRVNADISAIDSMEKYQREWANDDDNKITKLEVRTMDAMAKAYEKSGLILKAIEMTTSNREVNRLWNMYKYKANEDLKIDMSTSKLEMGKIGKTWDEGYRIVISSLLKLDDAEGAEKIYGEWQPEGPDFDTQIPCLLISRYSKEDDEVKIKNVMDSCRKKRRWMHVEMVKTVFLQDVLPLLVISSFLGVFIWFSFIL</sequence>
<dbReference type="InterPro" id="IPR002885">
    <property type="entry name" value="PPR_rpt"/>
</dbReference>
<organism evidence="5 6">
    <name type="scientific">Capsella rubella</name>
    <dbReference type="NCBI Taxonomy" id="81985"/>
    <lineage>
        <taxon>Eukaryota</taxon>
        <taxon>Viridiplantae</taxon>
        <taxon>Streptophyta</taxon>
        <taxon>Embryophyta</taxon>
        <taxon>Tracheophyta</taxon>
        <taxon>Spermatophyta</taxon>
        <taxon>Magnoliopsida</taxon>
        <taxon>eudicotyledons</taxon>
        <taxon>Gunneridae</taxon>
        <taxon>Pentapetalae</taxon>
        <taxon>rosids</taxon>
        <taxon>malvids</taxon>
        <taxon>Brassicales</taxon>
        <taxon>Brassicaceae</taxon>
        <taxon>Camelineae</taxon>
        <taxon>Capsella</taxon>
    </lineage>
</organism>
<keyword evidence="4" id="KW-1133">Transmembrane helix</keyword>
<dbReference type="Pfam" id="PF01535">
    <property type="entry name" value="PPR"/>
    <property type="match status" value="2"/>
</dbReference>
<keyword evidence="2" id="KW-0677">Repeat</keyword>
<dbReference type="FunFam" id="1.25.40.10:FF:001541">
    <property type="entry name" value="Pentatricopeptide repeat (PPR) superfamily protein"/>
    <property type="match status" value="2"/>
</dbReference>
<keyword evidence="6" id="KW-1185">Reference proteome</keyword>
<dbReference type="EMBL" id="KB870807">
    <property type="protein sequence ID" value="EOA31992.1"/>
    <property type="molecule type" value="Genomic_DNA"/>
</dbReference>
<dbReference type="Pfam" id="PF13812">
    <property type="entry name" value="PPR_3"/>
    <property type="match status" value="1"/>
</dbReference>
<feature type="repeat" description="PPR" evidence="3">
    <location>
        <begin position="352"/>
        <end position="387"/>
    </location>
</feature>
<keyword evidence="4" id="KW-0472">Membrane</keyword>
<evidence type="ECO:0000256" key="4">
    <source>
        <dbReference type="SAM" id="Phobius"/>
    </source>
</evidence>
<name>R0G8Q4_9BRAS</name>
<gene>
    <name evidence="5" type="ORF">CARUB_v10015232mg</name>
</gene>
<proteinExistence type="inferred from homology"/>